<evidence type="ECO:0000256" key="6">
    <source>
        <dbReference type="SAM" id="MobiDB-lite"/>
    </source>
</evidence>
<feature type="domain" description="Mediator complex subunit Med12" evidence="7">
    <location>
        <begin position="158"/>
        <end position="220"/>
    </location>
</feature>
<feature type="compositionally biased region" description="Low complexity" evidence="6">
    <location>
        <begin position="1947"/>
        <end position="1960"/>
    </location>
</feature>
<evidence type="ECO:0000256" key="4">
    <source>
        <dbReference type="ARBA" id="ARBA00023163"/>
    </source>
</evidence>
<dbReference type="Gramene" id="ONK78252">
    <property type="protein sequence ID" value="ONK78252"/>
    <property type="gene ID" value="A4U43_C02F16240"/>
</dbReference>
<dbReference type="OMA" id="THSIGNF"/>
<evidence type="ECO:0000313" key="9">
    <source>
        <dbReference type="Proteomes" id="UP000243459"/>
    </source>
</evidence>
<proteinExistence type="inferred from homology"/>
<evidence type="ECO:0000259" key="7">
    <source>
        <dbReference type="SMART" id="SM01281"/>
    </source>
</evidence>
<keyword evidence="9" id="KW-1185">Reference proteome</keyword>
<keyword evidence="3" id="KW-0805">Transcription regulation</keyword>
<dbReference type="GO" id="GO:0006357">
    <property type="term" value="P:regulation of transcription by RNA polymerase II"/>
    <property type="evidence" value="ECO:0007669"/>
    <property type="project" value="InterPro"/>
</dbReference>
<dbReference type="Proteomes" id="UP000243459">
    <property type="component" value="Chromosome 2"/>
</dbReference>
<gene>
    <name evidence="8" type="ORF">A4U43_C02F16240</name>
</gene>
<keyword evidence="5" id="KW-0539">Nucleus</keyword>
<comment type="similarity">
    <text evidence="2">Belongs to the Mediator complex subunit 12 family.</text>
</comment>
<protein>
    <recommendedName>
        <fullName evidence="7">Mediator complex subunit Med12 domain-containing protein</fullName>
    </recommendedName>
</protein>
<feature type="compositionally biased region" description="Low complexity" evidence="6">
    <location>
        <begin position="8"/>
        <end position="23"/>
    </location>
</feature>
<organism evidence="8 9">
    <name type="scientific">Asparagus officinalis</name>
    <name type="common">Garden asparagus</name>
    <dbReference type="NCBI Taxonomy" id="4686"/>
    <lineage>
        <taxon>Eukaryota</taxon>
        <taxon>Viridiplantae</taxon>
        <taxon>Streptophyta</taxon>
        <taxon>Embryophyta</taxon>
        <taxon>Tracheophyta</taxon>
        <taxon>Spermatophyta</taxon>
        <taxon>Magnoliopsida</taxon>
        <taxon>Liliopsida</taxon>
        <taxon>Asparagales</taxon>
        <taxon>Asparagaceae</taxon>
        <taxon>Asparagoideae</taxon>
        <taxon>Asparagus</taxon>
    </lineage>
</organism>
<evidence type="ECO:0000256" key="5">
    <source>
        <dbReference type="ARBA" id="ARBA00023242"/>
    </source>
</evidence>
<reference evidence="9" key="1">
    <citation type="journal article" date="2017" name="Nat. Commun.">
        <title>The asparagus genome sheds light on the origin and evolution of a young Y chromosome.</title>
        <authorList>
            <person name="Harkess A."/>
            <person name="Zhou J."/>
            <person name="Xu C."/>
            <person name="Bowers J.E."/>
            <person name="Van der Hulst R."/>
            <person name="Ayyampalayam S."/>
            <person name="Mercati F."/>
            <person name="Riccardi P."/>
            <person name="McKain M.R."/>
            <person name="Kakrana A."/>
            <person name="Tang H."/>
            <person name="Ray J."/>
            <person name="Groenendijk J."/>
            <person name="Arikit S."/>
            <person name="Mathioni S.M."/>
            <person name="Nakano M."/>
            <person name="Shan H."/>
            <person name="Telgmann-Rauber A."/>
            <person name="Kanno A."/>
            <person name="Yue Z."/>
            <person name="Chen H."/>
            <person name="Li W."/>
            <person name="Chen Y."/>
            <person name="Xu X."/>
            <person name="Zhang Y."/>
            <person name="Luo S."/>
            <person name="Chen H."/>
            <person name="Gao J."/>
            <person name="Mao Z."/>
            <person name="Pires J.C."/>
            <person name="Luo M."/>
            <person name="Kudrna D."/>
            <person name="Wing R.A."/>
            <person name="Meyers B.C."/>
            <person name="Yi K."/>
            <person name="Kong H."/>
            <person name="Lavrijsen P."/>
            <person name="Sunseri F."/>
            <person name="Falavigna A."/>
            <person name="Ye Y."/>
            <person name="Leebens-Mack J.H."/>
            <person name="Chen G."/>
        </authorList>
    </citation>
    <scope>NUCLEOTIDE SEQUENCE [LARGE SCALE GENOMIC DNA]</scope>
    <source>
        <strain evidence="9">cv. DH0086</strain>
    </source>
</reference>
<dbReference type="SMART" id="SM01281">
    <property type="entry name" value="Med12"/>
    <property type="match status" value="1"/>
</dbReference>
<dbReference type="PANTHER" id="PTHR46567:SF1">
    <property type="entry name" value="MEDIATOR OF RNA POLYMERASE II TRANSCRIPTION SUBUNIT 12"/>
    <property type="match status" value="1"/>
</dbReference>
<keyword evidence="4" id="KW-0804">Transcription</keyword>
<dbReference type="Pfam" id="PF09497">
    <property type="entry name" value="Med12"/>
    <property type="match status" value="1"/>
</dbReference>
<comment type="subcellular location">
    <subcellularLocation>
        <location evidence="1">Nucleus</location>
    </subcellularLocation>
</comment>
<sequence>MQRYPATSFSGGVSNNAVGGSSSRENARVDSGFSTSNFNLNARRPSSLIPYKIKCDKEPLNSRLGPPDFYPQTPNCPEETLTREYIQSGYKETVEGIEEAREIVLTQAAYFSKSEIILKCKEAIRKRLRLINESRCQKRKAGQVYGVPLSGPLLIKPGAYPDQKPCGEDFRRKWIEALSQQHKRLCSLADHVPHGYRKKSLFEVLIRYNVPLLKATWFIKVTYLNQVRPATNNITSGKPDKAQFVRTDLWTKDVIEYLCQLWDDFFSKDGSSPAASGRDHAMQTPLQGLGQQRSDSASSIHDVEEPSLQFKWWYMVHLLNWHYSEGLLLPSVIIEWVLGQLQEKESAEALELLLPVLCDVIESISLSQTYVQTFVDIAVRSIDDLCPTGLSLLDDSKIPPLASALIEMLHYLIVAVPDTFVALDCFQLPAYKLLDMGYKNAIRRSSEHEDDDHMRTENTDLRYLSLGHVISTIQKRASNVANIVNPSLDGHGAAKVLKVLDKILLVGDVRSAYSTLFEDLSDVTIGGRWITEVSPCLRSSLEWIGTVNLSLICSVFFLCEWATCDYRDCRTSLPQNLKFTGGKDVAQAYIAVLLLKLKKEDMHNPLEAKSSCIISESSVHLHDNVFGQAALANASAGNSMNSSDDRKSKTDIFQSPGPLHDIIVCWLDQHETGRGFGSYKCLQVLLVELIRNGIFYPQAYVRQLIVSGIMDGKETSFDMERRARHHRILKQLPGICLSDVLEEAQIAEAGLLYEAAHIYSNERRLALHGLLTDCAIPPNGGLSFSLRKQRDHSAAVKDGMSLALLKAHRKSISPVSKQSKVKKQVAEIKGSISTFLQLPNTCSLPVESKAEGCLGSIERPLGSFGVKVCKSEATAGCEECRRAKRQKLGDGSSSYQLFSLYLSDDEDTWWVRKGLKLQDSFKSDPALKLSKNGSRGRQKMMRKTQSLAQLASARTESSQEASTSHICHEVHCPDHRSRVESNLPNHIKKEALSLGDIGRRIKCLRLLEKRSISIWLLTLIKQMVEGNDKSASRQNDCTSAFSVPFDDRNAGQWKLGEDELSAILYILDISCDLISAVRFILWLLPKIVSAPGSTVQLGRNTVTLPKNREAHGLQVGEAFLLSALQRYENIIVAADLLPEVLAASMHCAVCMMATNGRTINSASFYYARILLKKYRDVATVVKWEKKFRPTCDHRLLAELDAVRTADGDLGFSSGVSAGMNDFDDYFRHKMNGRTSRTGPVMKGVVQRHIEEVVRYFYAKERKPFEGGTPKSLPEKLDDAYQVAQGIVQGLVECIRQNGGATLEGDPSIVASAVSAIISSVGPPVAKLLDVNPNNNYQGLSSSTSSRTCVGHIICIYITSLSMLKDALGDRLSRIFDLALACEAYSAVSGAFVPGKTHHTQFQSSPETHDVNSSHSNENFNNSAKIYAGRVAKAAAVSALVVGAIVHGVTDLERMITVFKLKEGLDVLQFIRNKRTSSNGTQRGSFKLEHSVEVYVHWFRLLVGNCRTIFDGLVADILGESYVLALSRMQQMLPLSVVLPSAYSIFAMVIWRPYILNRNTATREEVQLYRSLSLAMGDVIRHHPFRDSCLRNTQVLYDFLASDVSDSEFAAMLEMHNPDKHLKTMAFVPLRARMFLNAIIDCEMPAITQLQEDGSWLSRPVEKRENETKLLDKVVHVFDTLQPAKFHWQWVELRFLLNEQALIEKIETKDMSFVDAVRSLSPNSENFAISESEKFLSEIVLTRILVRPDAAPLYAEIARVLGRSLEESLVMDIKWLLAGSDVLSGRKSVRQQLVSVAQRKGLSAKAQFWKPWGWSCSAENVVANKVDRNKVESFSIEEGEVVDEPINIKLQTKISSSSPEAEAFGFSQQYGTEKALVELILPCIDRSSSDLRNSFAAELIKQMSTIDQQLTMLARGGSKQASGISSGVEVSSNKGSSRKSMRGGSPGMGRRPTGVIDSSPPSSAKLKASLWLRLQFLVRLLPIIYADREPSPRNMRYTFASIVLRFLGSRFIYEDADISLTALATVAQKRESQSNSKASTFTSWDRSGDSLFDLLLSVLHGLLSCSKPSWLKPKSSSKSTVKSPREFSVFDREVAESLQTDLDRMEIPATIRRRLQAAMPILPPSPPISFSCQLPALSSTVLASIQPSTQTPHLSKLVSLPRPSTNLSTKSKALASLDSDMEIDPWTLLEDGTVSASSSSNSGNVSKVNGDHANLKACSWLKGAVRVRRRDLTYVGALDDDS</sequence>
<dbReference type="OrthoDB" id="20828at2759"/>
<dbReference type="GO" id="GO:0016592">
    <property type="term" value="C:mediator complex"/>
    <property type="evidence" value="ECO:0007669"/>
    <property type="project" value="InterPro"/>
</dbReference>
<feature type="region of interest" description="Disordered" evidence="6">
    <location>
        <begin position="1"/>
        <end position="30"/>
    </location>
</feature>
<dbReference type="GO" id="GO:0003712">
    <property type="term" value="F:transcription coregulator activity"/>
    <property type="evidence" value="ECO:0007669"/>
    <property type="project" value="InterPro"/>
</dbReference>
<dbReference type="PANTHER" id="PTHR46567">
    <property type="entry name" value="MEDIATOR OF RNA POLYMERASE II TRANSCRIPTION SUBUNIT 12"/>
    <property type="match status" value="1"/>
</dbReference>
<evidence type="ECO:0000313" key="8">
    <source>
        <dbReference type="EMBL" id="ONK78252.1"/>
    </source>
</evidence>
<evidence type="ECO:0000256" key="2">
    <source>
        <dbReference type="ARBA" id="ARBA00010289"/>
    </source>
</evidence>
<dbReference type="EMBL" id="CM007382">
    <property type="protein sequence ID" value="ONK78252.1"/>
    <property type="molecule type" value="Genomic_DNA"/>
</dbReference>
<evidence type="ECO:0000256" key="3">
    <source>
        <dbReference type="ARBA" id="ARBA00023015"/>
    </source>
</evidence>
<evidence type="ECO:0000256" key="1">
    <source>
        <dbReference type="ARBA" id="ARBA00004123"/>
    </source>
</evidence>
<feature type="compositionally biased region" description="Polar residues" evidence="6">
    <location>
        <begin position="1918"/>
        <end position="1929"/>
    </location>
</feature>
<dbReference type="InterPro" id="IPR019035">
    <property type="entry name" value="Mediator_Med12"/>
</dbReference>
<name>A0A5P1FJF3_ASPOF</name>
<feature type="region of interest" description="Disordered" evidence="6">
    <location>
        <begin position="1917"/>
        <end position="1960"/>
    </location>
</feature>
<accession>A0A5P1FJF3</accession>